<evidence type="ECO:0000259" key="1">
    <source>
        <dbReference type="PROSITE" id="PS50011"/>
    </source>
</evidence>
<dbReference type="InterPro" id="IPR051681">
    <property type="entry name" value="Ser/Thr_Kinases-Pseudokinases"/>
</dbReference>
<evidence type="ECO:0000313" key="3">
    <source>
        <dbReference type="Proteomes" id="UP000076871"/>
    </source>
</evidence>
<dbReference type="Pfam" id="PF07714">
    <property type="entry name" value="PK_Tyr_Ser-Thr"/>
    <property type="match status" value="1"/>
</dbReference>
<dbReference type="GO" id="GO:0004674">
    <property type="term" value="F:protein serine/threonine kinase activity"/>
    <property type="evidence" value="ECO:0007669"/>
    <property type="project" value="TreeGrafter"/>
</dbReference>
<dbReference type="PANTHER" id="PTHR44329">
    <property type="entry name" value="SERINE/THREONINE-PROTEIN KINASE TNNI3K-RELATED"/>
    <property type="match status" value="1"/>
</dbReference>
<protein>
    <submittedName>
        <fullName evidence="2">Kinase-like protein</fullName>
    </submittedName>
</protein>
<dbReference type="Gene3D" id="1.10.510.10">
    <property type="entry name" value="Transferase(Phosphotransferase) domain 1"/>
    <property type="match status" value="1"/>
</dbReference>
<dbReference type="PANTHER" id="PTHR44329:SF214">
    <property type="entry name" value="PROTEIN KINASE DOMAIN-CONTAINING PROTEIN"/>
    <property type="match status" value="1"/>
</dbReference>
<proteinExistence type="predicted"/>
<feature type="domain" description="Protein kinase" evidence="1">
    <location>
        <begin position="254"/>
        <end position="513"/>
    </location>
</feature>
<dbReference type="EMBL" id="KV427626">
    <property type="protein sequence ID" value="KZT06155.1"/>
    <property type="molecule type" value="Genomic_DNA"/>
</dbReference>
<dbReference type="GeneID" id="63826048"/>
<dbReference type="InterPro" id="IPR036537">
    <property type="entry name" value="Adaptor_Cbl_N_dom_sf"/>
</dbReference>
<dbReference type="AlphaFoldDB" id="A0A165E376"/>
<organism evidence="2 3">
    <name type="scientific">Laetiporus sulphureus 93-53</name>
    <dbReference type="NCBI Taxonomy" id="1314785"/>
    <lineage>
        <taxon>Eukaryota</taxon>
        <taxon>Fungi</taxon>
        <taxon>Dikarya</taxon>
        <taxon>Basidiomycota</taxon>
        <taxon>Agaricomycotina</taxon>
        <taxon>Agaricomycetes</taxon>
        <taxon>Polyporales</taxon>
        <taxon>Laetiporus</taxon>
    </lineage>
</organism>
<keyword evidence="3" id="KW-1185">Reference proteome</keyword>
<dbReference type="Gene3D" id="1.20.930.20">
    <property type="entry name" value="Adaptor protein Cbl, N-terminal domain"/>
    <property type="match status" value="1"/>
</dbReference>
<sequence>MSQPPSPSKGEDRDSNERYLSRHGEGVTLVKEIRNCCANIIVRRKQCQELAMDVSALFDVLKDNVGYLTSAELQQMLDEITAILTSVYARVHEWSQYGFLQAFWRSGQVGYGLDQCEKEVRTALNKWKMSAAISLNNTRNPLVLIVMQDPEEWPKYIAGHRAELFKFTKQFLRKRPLVEEAIELHKLGHPAAERMMELSQLLLQLPIQSSNAGRAAIEYLTQEDYDSYRDRLVRFQHLTGIPPTIKLLNGQIEKLGDEPIEWGSYSQLWNGRWLGRIKVALKVNGIEALPSVKVRFDREMAVWSKLKHHNVLPFYGIATDLGPLVHIVTPWCYRGNVLQFTENNSGIDKTRLLLGAARGLQRLHAENVIHGNVRCTNILVTDEGEACICDYGMLPIYAEITSKSPSDVLMQAGYTRWMAPELAVGATLLGPNTACDVWSFGMAALECYTSHPPYAEIQSDGLVTKALYSREHPDRPQDMMAITDGVWEVLVSCWQKKPGDRPTMDEVVSHFYQIVQAMPD</sequence>
<dbReference type="InterPro" id="IPR059179">
    <property type="entry name" value="MLKL-like_MCAfunc"/>
</dbReference>
<dbReference type="SUPFAM" id="SSF56112">
    <property type="entry name" value="Protein kinase-like (PK-like)"/>
    <property type="match status" value="1"/>
</dbReference>
<keyword evidence="2" id="KW-0418">Kinase</keyword>
<keyword evidence="2" id="KW-0808">Transferase</keyword>
<gene>
    <name evidence="2" type="ORF">LAESUDRAFT_726365</name>
</gene>
<dbReference type="Proteomes" id="UP000076871">
    <property type="component" value="Unassembled WGS sequence"/>
</dbReference>
<dbReference type="InterPro" id="IPR001245">
    <property type="entry name" value="Ser-Thr/Tyr_kinase_cat_dom"/>
</dbReference>
<dbReference type="InterPro" id="IPR011009">
    <property type="entry name" value="Kinase-like_dom_sf"/>
</dbReference>
<dbReference type="GO" id="GO:0005524">
    <property type="term" value="F:ATP binding"/>
    <property type="evidence" value="ECO:0007669"/>
    <property type="project" value="InterPro"/>
</dbReference>
<name>A0A165E376_9APHY</name>
<dbReference type="PROSITE" id="PS50011">
    <property type="entry name" value="PROTEIN_KINASE_DOM"/>
    <property type="match status" value="1"/>
</dbReference>
<evidence type="ECO:0000313" key="2">
    <source>
        <dbReference type="EMBL" id="KZT06155.1"/>
    </source>
</evidence>
<dbReference type="RefSeq" id="XP_040763895.1">
    <property type="nucleotide sequence ID" value="XM_040909019.1"/>
</dbReference>
<reference evidence="2 3" key="1">
    <citation type="journal article" date="2016" name="Mol. Biol. Evol.">
        <title>Comparative Genomics of Early-Diverging Mushroom-Forming Fungi Provides Insights into the Origins of Lignocellulose Decay Capabilities.</title>
        <authorList>
            <person name="Nagy L.G."/>
            <person name="Riley R."/>
            <person name="Tritt A."/>
            <person name="Adam C."/>
            <person name="Daum C."/>
            <person name="Floudas D."/>
            <person name="Sun H."/>
            <person name="Yadav J.S."/>
            <person name="Pangilinan J."/>
            <person name="Larsson K.H."/>
            <person name="Matsuura K."/>
            <person name="Barry K."/>
            <person name="Labutti K."/>
            <person name="Kuo R."/>
            <person name="Ohm R.A."/>
            <person name="Bhattacharya S.S."/>
            <person name="Shirouzu T."/>
            <person name="Yoshinaga Y."/>
            <person name="Martin F.M."/>
            <person name="Grigoriev I.V."/>
            <person name="Hibbett D.S."/>
        </authorList>
    </citation>
    <scope>NUCLEOTIDE SEQUENCE [LARGE SCALE GENOMIC DNA]</scope>
    <source>
        <strain evidence="2 3">93-53</strain>
    </source>
</reference>
<dbReference type="InterPro" id="IPR000719">
    <property type="entry name" value="Prot_kinase_dom"/>
</dbReference>
<dbReference type="InParanoid" id="A0A165E376"/>
<accession>A0A165E376</accession>
<dbReference type="STRING" id="1314785.A0A165E376"/>
<dbReference type="CDD" id="cd21037">
    <property type="entry name" value="MLKL_NTD"/>
    <property type="match status" value="1"/>
</dbReference>
<dbReference type="OrthoDB" id="2800760at2759"/>
<dbReference type="GO" id="GO:0007166">
    <property type="term" value="P:cell surface receptor signaling pathway"/>
    <property type="evidence" value="ECO:0007669"/>
    <property type="project" value="InterPro"/>
</dbReference>